<reference evidence="4 5" key="1">
    <citation type="submission" date="2018-09" db="EMBL/GenBank/DDBJ databases">
        <title>Nocardia yunnanensis sp. nov., an actinomycete isolated from a soil sample.</title>
        <authorList>
            <person name="Zhang J."/>
        </authorList>
    </citation>
    <scope>NUCLEOTIDE SEQUENCE [LARGE SCALE GENOMIC DNA]</scope>
    <source>
        <strain evidence="4 5">CFHS0054</strain>
    </source>
</reference>
<evidence type="ECO:0000256" key="1">
    <source>
        <dbReference type="ARBA" id="ARBA00022527"/>
    </source>
</evidence>
<dbReference type="GO" id="GO:0004674">
    <property type="term" value="F:protein serine/threonine kinase activity"/>
    <property type="evidence" value="ECO:0007669"/>
    <property type="project" value="UniProtKB-KW"/>
</dbReference>
<gene>
    <name evidence="4" type="ORF">D7D52_32220</name>
</gene>
<dbReference type="Proteomes" id="UP000267164">
    <property type="component" value="Chromosome"/>
</dbReference>
<dbReference type="OrthoDB" id="5243175at2"/>
<keyword evidence="4" id="KW-0067">ATP-binding</keyword>
<dbReference type="PANTHER" id="PTHR35526">
    <property type="entry name" value="ANTI-SIGMA-F FACTOR RSBW-RELATED"/>
    <property type="match status" value="1"/>
</dbReference>
<evidence type="ECO:0000259" key="3">
    <source>
        <dbReference type="Pfam" id="PF13581"/>
    </source>
</evidence>
<keyword evidence="1" id="KW-0418">Kinase</keyword>
<keyword evidence="1" id="KW-0808">Transferase</keyword>
<dbReference type="Gene3D" id="3.30.565.10">
    <property type="entry name" value="Histidine kinase-like ATPase, C-terminal domain"/>
    <property type="match status" value="1"/>
</dbReference>
<organism evidence="4 5">
    <name type="scientific">Nocardia yunnanensis</name>
    <dbReference type="NCBI Taxonomy" id="2382165"/>
    <lineage>
        <taxon>Bacteria</taxon>
        <taxon>Bacillati</taxon>
        <taxon>Actinomycetota</taxon>
        <taxon>Actinomycetes</taxon>
        <taxon>Mycobacteriales</taxon>
        <taxon>Nocardiaceae</taxon>
        <taxon>Nocardia</taxon>
    </lineage>
</organism>
<dbReference type="GO" id="GO:0005524">
    <property type="term" value="F:ATP binding"/>
    <property type="evidence" value="ECO:0007669"/>
    <property type="project" value="UniProtKB-KW"/>
</dbReference>
<protein>
    <submittedName>
        <fullName evidence="4">ATP-binding protein</fullName>
    </submittedName>
</protein>
<dbReference type="PANTHER" id="PTHR35526:SF3">
    <property type="entry name" value="ANTI-SIGMA-F FACTOR RSBW"/>
    <property type="match status" value="1"/>
</dbReference>
<dbReference type="InterPro" id="IPR050267">
    <property type="entry name" value="Anti-sigma-factor_SerPK"/>
</dbReference>
<keyword evidence="5" id="KW-1185">Reference proteome</keyword>
<keyword evidence="1" id="KW-0723">Serine/threonine-protein kinase</keyword>
<evidence type="ECO:0000313" key="5">
    <source>
        <dbReference type="Proteomes" id="UP000267164"/>
    </source>
</evidence>
<dbReference type="KEGG" id="nyu:D7D52_32220"/>
<dbReference type="InterPro" id="IPR003594">
    <property type="entry name" value="HATPase_dom"/>
</dbReference>
<dbReference type="InterPro" id="IPR036890">
    <property type="entry name" value="HATPase_C_sf"/>
</dbReference>
<evidence type="ECO:0000256" key="2">
    <source>
        <dbReference type="SAM" id="MobiDB-lite"/>
    </source>
</evidence>
<name>A0A386ZJW2_9NOCA</name>
<evidence type="ECO:0000313" key="4">
    <source>
        <dbReference type="EMBL" id="AYF77708.1"/>
    </source>
</evidence>
<dbReference type="AlphaFoldDB" id="A0A386ZJW2"/>
<accession>A0A386ZJW2</accession>
<dbReference type="CDD" id="cd16936">
    <property type="entry name" value="HATPase_RsbW-like"/>
    <property type="match status" value="1"/>
</dbReference>
<feature type="domain" description="Histidine kinase/HSP90-like ATPase" evidence="3">
    <location>
        <begin position="63"/>
        <end position="177"/>
    </location>
</feature>
<feature type="region of interest" description="Disordered" evidence="2">
    <location>
        <begin position="1"/>
        <end position="54"/>
    </location>
</feature>
<sequence>MGAGDRAATKFGSPPAGRMVVRRAGIPPDSSRRRIGARTSDQEGKRMRRTREGSNAAGLRLRMPARPWALAPMRQALRTWLARCRLDDDRTCDAVLAVTEACSNSVEHGYAGDSGTVDVRGDVFADHLCLEILDSGGWKPTQRDEGSCRGRGLEIIRTLFPDMTVAATATSTLVRFSVPLAPA</sequence>
<proteinExistence type="predicted"/>
<dbReference type="EMBL" id="CP032568">
    <property type="protein sequence ID" value="AYF77708.1"/>
    <property type="molecule type" value="Genomic_DNA"/>
</dbReference>
<dbReference type="Pfam" id="PF13581">
    <property type="entry name" value="HATPase_c_2"/>
    <property type="match status" value="1"/>
</dbReference>
<dbReference type="SUPFAM" id="SSF55874">
    <property type="entry name" value="ATPase domain of HSP90 chaperone/DNA topoisomerase II/histidine kinase"/>
    <property type="match status" value="1"/>
</dbReference>
<keyword evidence="4" id="KW-0547">Nucleotide-binding</keyword>